<evidence type="ECO:0000313" key="4">
    <source>
        <dbReference type="Proteomes" id="UP000183982"/>
    </source>
</evidence>
<dbReference type="Gene3D" id="3.40.50.720">
    <property type="entry name" value="NAD(P)-binding Rossmann-like Domain"/>
    <property type="match status" value="1"/>
</dbReference>
<sequence>MKAAVYREFGAAADVLKIEKIERPEPGPGEVRVRLAFSAPNPSDVKARAGTRPGVVKPAFPTIVPHSDGSGVIDAVGEGVDVARIGQRVWIWNGQWLRPFGTCAEYIALPQAQAVAMPDNVTFEQGAVLGIPGLTAAQAVLGGGDIAGEAVLISGGGGTVGYLAVQLAKWAGAKVIATGSPRDFDRISGAGADVVLDYRSDTLAADVLAANDGVLVDTSVEVEFGVNIAMIAEVMKPNGRVAIYGSALDMTPSIPFGPILFKALTLDVILIYLQTDADRAHTIAKLHDALAAGALSIPVQEVFALENVAKAQEAVEAGGRAGAVLIKL</sequence>
<proteinExistence type="predicted"/>
<dbReference type="InterPro" id="IPR013154">
    <property type="entry name" value="ADH-like_N"/>
</dbReference>
<gene>
    <name evidence="3" type="ORF">SAMN05444000_107138</name>
</gene>
<dbReference type="PANTHER" id="PTHR44154">
    <property type="entry name" value="QUINONE OXIDOREDUCTASE"/>
    <property type="match status" value="1"/>
</dbReference>
<keyword evidence="1" id="KW-0521">NADP</keyword>
<dbReference type="EMBL" id="FQZQ01000007">
    <property type="protein sequence ID" value="SHJ34460.1"/>
    <property type="molecule type" value="Genomic_DNA"/>
</dbReference>
<name>A0A1M6IJ10_9RHOB</name>
<dbReference type="CDD" id="cd08253">
    <property type="entry name" value="zeta_crystallin"/>
    <property type="match status" value="1"/>
</dbReference>
<organism evidence="3 4">
    <name type="scientific">Shimia gijangensis</name>
    <dbReference type="NCBI Taxonomy" id="1470563"/>
    <lineage>
        <taxon>Bacteria</taxon>
        <taxon>Pseudomonadati</taxon>
        <taxon>Pseudomonadota</taxon>
        <taxon>Alphaproteobacteria</taxon>
        <taxon>Rhodobacterales</taxon>
        <taxon>Roseobacteraceae</taxon>
    </lineage>
</organism>
<dbReference type="SUPFAM" id="SSF50129">
    <property type="entry name" value="GroES-like"/>
    <property type="match status" value="1"/>
</dbReference>
<dbReference type="Pfam" id="PF00107">
    <property type="entry name" value="ADH_zinc_N"/>
    <property type="match status" value="1"/>
</dbReference>
<dbReference type="Gene3D" id="3.90.180.10">
    <property type="entry name" value="Medium-chain alcohol dehydrogenases, catalytic domain"/>
    <property type="match status" value="1"/>
</dbReference>
<dbReference type="InterPro" id="IPR036291">
    <property type="entry name" value="NAD(P)-bd_dom_sf"/>
</dbReference>
<dbReference type="Pfam" id="PF08240">
    <property type="entry name" value="ADH_N"/>
    <property type="match status" value="1"/>
</dbReference>
<dbReference type="OrthoDB" id="7355832at2"/>
<evidence type="ECO:0000256" key="1">
    <source>
        <dbReference type="ARBA" id="ARBA00022857"/>
    </source>
</evidence>
<dbReference type="STRING" id="1470563.SAMN05444000_107138"/>
<reference evidence="4" key="1">
    <citation type="submission" date="2016-11" db="EMBL/GenBank/DDBJ databases">
        <authorList>
            <person name="Varghese N."/>
            <person name="Submissions S."/>
        </authorList>
    </citation>
    <scope>NUCLEOTIDE SEQUENCE [LARGE SCALE GENOMIC DNA]</scope>
    <source>
        <strain evidence="4">DSM 100564</strain>
    </source>
</reference>
<dbReference type="InterPro" id="IPR020843">
    <property type="entry name" value="ER"/>
</dbReference>
<dbReference type="InterPro" id="IPR051603">
    <property type="entry name" value="Zinc-ADH_QOR/CCCR"/>
</dbReference>
<accession>A0A1M6IJ10</accession>
<keyword evidence="4" id="KW-1185">Reference proteome</keyword>
<dbReference type="Proteomes" id="UP000183982">
    <property type="component" value="Unassembled WGS sequence"/>
</dbReference>
<protein>
    <submittedName>
        <fullName evidence="3">NADPH2:quinone reductase</fullName>
    </submittedName>
</protein>
<dbReference type="AlphaFoldDB" id="A0A1M6IJ10"/>
<dbReference type="GO" id="GO:0016491">
    <property type="term" value="F:oxidoreductase activity"/>
    <property type="evidence" value="ECO:0007669"/>
    <property type="project" value="InterPro"/>
</dbReference>
<evidence type="ECO:0000313" key="3">
    <source>
        <dbReference type="EMBL" id="SHJ34460.1"/>
    </source>
</evidence>
<dbReference type="SMART" id="SM00829">
    <property type="entry name" value="PKS_ER"/>
    <property type="match status" value="1"/>
</dbReference>
<dbReference type="PANTHER" id="PTHR44154:SF1">
    <property type="entry name" value="QUINONE OXIDOREDUCTASE"/>
    <property type="match status" value="1"/>
</dbReference>
<dbReference type="InterPro" id="IPR013149">
    <property type="entry name" value="ADH-like_C"/>
</dbReference>
<dbReference type="InterPro" id="IPR011032">
    <property type="entry name" value="GroES-like_sf"/>
</dbReference>
<feature type="domain" description="Enoyl reductase (ER)" evidence="2">
    <location>
        <begin position="11"/>
        <end position="326"/>
    </location>
</feature>
<evidence type="ECO:0000259" key="2">
    <source>
        <dbReference type="SMART" id="SM00829"/>
    </source>
</evidence>
<dbReference type="SUPFAM" id="SSF51735">
    <property type="entry name" value="NAD(P)-binding Rossmann-fold domains"/>
    <property type="match status" value="1"/>
</dbReference>
<dbReference type="RefSeq" id="WP_073251515.1">
    <property type="nucleotide sequence ID" value="NZ_FQZQ01000007.1"/>
</dbReference>